<feature type="domain" description="DUF5632" evidence="3">
    <location>
        <begin position="189"/>
        <end position="268"/>
    </location>
</feature>
<name>A0ABS5RHI7_9MYCO</name>
<comment type="caution">
    <text evidence="4">The sequence shown here is derived from an EMBL/GenBank/DDBJ whole genome shotgun (WGS) entry which is preliminary data.</text>
</comment>
<feature type="compositionally biased region" description="Basic and acidic residues" evidence="1">
    <location>
        <begin position="138"/>
        <end position="149"/>
    </location>
</feature>
<reference evidence="4 5" key="1">
    <citation type="submission" date="2021-05" db="EMBL/GenBank/DDBJ databases">
        <title>Mycobacterium acidophilum sp. nov., an extremely acid-tolerant member of the genus Mycobacterium.</title>
        <authorList>
            <person name="Xia J."/>
        </authorList>
    </citation>
    <scope>NUCLEOTIDE SEQUENCE [LARGE SCALE GENOMIC DNA]</scope>
    <source>
        <strain evidence="4 5">M1</strain>
    </source>
</reference>
<keyword evidence="5" id="KW-1185">Reference proteome</keyword>
<gene>
    <name evidence="4" type="ORF">KIH27_09065</name>
</gene>
<evidence type="ECO:0000313" key="4">
    <source>
        <dbReference type="EMBL" id="MBS9533735.1"/>
    </source>
</evidence>
<protein>
    <submittedName>
        <fullName evidence="4">DUF5631 domain-containing protein</fullName>
    </submittedName>
</protein>
<accession>A0ABS5RHI7</accession>
<evidence type="ECO:0000259" key="2">
    <source>
        <dbReference type="Pfam" id="PF18645"/>
    </source>
</evidence>
<feature type="domain" description="DUF5631" evidence="2">
    <location>
        <begin position="293"/>
        <end position="388"/>
    </location>
</feature>
<evidence type="ECO:0000256" key="1">
    <source>
        <dbReference type="SAM" id="MobiDB-lite"/>
    </source>
</evidence>
<proteinExistence type="predicted"/>
<dbReference type="RefSeq" id="WP_214092616.1">
    <property type="nucleotide sequence ID" value="NZ_JAHCLR010000014.1"/>
</dbReference>
<dbReference type="InterPro" id="IPR040604">
    <property type="entry name" value="DUF5632"/>
</dbReference>
<organism evidence="4 5">
    <name type="scientific">Mycolicibacter acidiphilus</name>
    <dbReference type="NCBI Taxonomy" id="2835306"/>
    <lineage>
        <taxon>Bacteria</taxon>
        <taxon>Bacillati</taxon>
        <taxon>Actinomycetota</taxon>
        <taxon>Actinomycetes</taxon>
        <taxon>Mycobacteriales</taxon>
        <taxon>Mycobacteriaceae</taxon>
        <taxon>Mycolicibacter</taxon>
    </lineage>
</organism>
<evidence type="ECO:0000259" key="3">
    <source>
        <dbReference type="Pfam" id="PF18646"/>
    </source>
</evidence>
<dbReference type="InterPro" id="IPR040833">
    <property type="entry name" value="DUF5631"/>
</dbReference>
<sequence length="399" mass="42683">MAIFGRRSARQRLRSAARESLAIPAFSGPVDCSAWVLNGLWPAELATVTAETAPLAHYLNADLQRIAASTNDKLAAISRAGLVGPARQAAEARVINVARAFAVLRVESTVRQLHRESLELRAEYFSLTATPPVPAPDRGPDEPDPGHSETHRHRRFESTGGVVIDETGSVQHTPDTVAGGPVRTEPVAESEDRRLQRLLAFVARQQPGLRWAIGSGAGRILLVTDLAEGWIPPGVVLPAEVRLLEPGRRTGDATALLGSVVTGASYIPGDRLAPAADFGPTPTSVAPRELPPVDDLGWQLAEATHWRDDLPRMTNTLAKAGAAGTGVVDAEMDLLRVHLDTARYQLLAQYPHADGALLLNCMLLAATEAIATGDRVAANYHFSWFQALSAPGPSRWDPA</sequence>
<dbReference type="Proteomes" id="UP001519535">
    <property type="component" value="Unassembled WGS sequence"/>
</dbReference>
<feature type="region of interest" description="Disordered" evidence="1">
    <location>
        <begin position="129"/>
        <end position="189"/>
    </location>
</feature>
<dbReference type="EMBL" id="JAHCLR010000014">
    <property type="protein sequence ID" value="MBS9533735.1"/>
    <property type="molecule type" value="Genomic_DNA"/>
</dbReference>
<evidence type="ECO:0000313" key="5">
    <source>
        <dbReference type="Proteomes" id="UP001519535"/>
    </source>
</evidence>
<dbReference type="Pfam" id="PF18645">
    <property type="entry name" value="DUF5631"/>
    <property type="match status" value="1"/>
</dbReference>
<dbReference type="Pfam" id="PF18646">
    <property type="entry name" value="DUF5632"/>
    <property type="match status" value="1"/>
</dbReference>